<accession>A0A565AKJ3</accession>
<dbReference type="Gene3D" id="1.10.246.220">
    <property type="match status" value="1"/>
</dbReference>
<keyword evidence="9" id="KW-1185">Reference proteome</keyword>
<evidence type="ECO:0000313" key="8">
    <source>
        <dbReference type="EMBL" id="VVA89921.1"/>
    </source>
</evidence>
<dbReference type="GO" id="GO:0005694">
    <property type="term" value="C:chromosome"/>
    <property type="evidence" value="ECO:0007669"/>
    <property type="project" value="UniProtKB-SubCell"/>
</dbReference>
<reference evidence="8" key="1">
    <citation type="submission" date="2019-07" db="EMBL/GenBank/DDBJ databases">
        <authorList>
            <person name="Dittberner H."/>
        </authorList>
    </citation>
    <scope>NUCLEOTIDE SEQUENCE [LARGE SCALE GENOMIC DNA]</scope>
</reference>
<sequence length="229" mass="26043">MSKPTTRWNDEELNAFLKGIEKHGLGKWTTILKDEEFREALSARTEMSLREKHRSLVKASEKGKGKVEDVIPQEDLFTPQVLQTMLLDIEAGLKVLMTSTTECPISVSTLEDTKKYLQWKLADANVESNVTNVESGESDSWWDNEKLDMLLELSLLDLPAIDIWEKMVDTYKDITLDMVAKKLKEAMDEFVDVLLKCVSQNVGFSHGKPIAAVTQGYRSWKLVFSRGKN</sequence>
<comment type="caution">
    <text evidence="8">The sequence shown here is derived from an EMBL/GenBank/DDBJ whole genome shotgun (WGS) entry which is preliminary data.</text>
</comment>
<comment type="subcellular location">
    <subcellularLocation>
        <location evidence="2">Chromosome</location>
    </subcellularLocation>
    <subcellularLocation>
        <location evidence="1">Nucleus</location>
    </subcellularLocation>
</comment>
<evidence type="ECO:0000259" key="6">
    <source>
        <dbReference type="PROSITE" id="PS50090"/>
    </source>
</evidence>
<dbReference type="InterPro" id="IPR044597">
    <property type="entry name" value="SMH1-6"/>
</dbReference>
<keyword evidence="4" id="KW-0238">DNA-binding</keyword>
<dbReference type="EMBL" id="CABITT030000001">
    <property type="protein sequence ID" value="VVA89921.1"/>
    <property type="molecule type" value="Genomic_DNA"/>
</dbReference>
<evidence type="ECO:0000313" key="9">
    <source>
        <dbReference type="Proteomes" id="UP000489600"/>
    </source>
</evidence>
<evidence type="ECO:0000256" key="2">
    <source>
        <dbReference type="ARBA" id="ARBA00004286"/>
    </source>
</evidence>
<dbReference type="InterPro" id="IPR009057">
    <property type="entry name" value="Homeodomain-like_sf"/>
</dbReference>
<dbReference type="PANTHER" id="PTHR46267">
    <property type="entry name" value="SINGLE MYB HISTONE 4"/>
    <property type="match status" value="1"/>
</dbReference>
<dbReference type="InterPro" id="IPR001005">
    <property type="entry name" value="SANT/Myb"/>
</dbReference>
<proteinExistence type="predicted"/>
<evidence type="ECO:0000256" key="4">
    <source>
        <dbReference type="ARBA" id="ARBA00023125"/>
    </source>
</evidence>
<dbReference type="PROSITE" id="PS51294">
    <property type="entry name" value="HTH_MYB"/>
    <property type="match status" value="1"/>
</dbReference>
<dbReference type="SUPFAM" id="SSF46689">
    <property type="entry name" value="Homeodomain-like"/>
    <property type="match status" value="1"/>
</dbReference>
<dbReference type="Proteomes" id="UP000489600">
    <property type="component" value="Unassembled WGS sequence"/>
</dbReference>
<feature type="domain" description="Myb-like" evidence="6">
    <location>
        <begin position="7"/>
        <end position="57"/>
    </location>
</feature>
<dbReference type="InterPro" id="IPR017930">
    <property type="entry name" value="Myb_dom"/>
</dbReference>
<evidence type="ECO:0000256" key="1">
    <source>
        <dbReference type="ARBA" id="ARBA00004123"/>
    </source>
</evidence>
<evidence type="ECO:0000259" key="7">
    <source>
        <dbReference type="PROSITE" id="PS51294"/>
    </source>
</evidence>
<gene>
    <name evidence="8" type="ORF">ANE_LOCUS366</name>
</gene>
<protein>
    <submittedName>
        <fullName evidence="8">Uncharacterized protein</fullName>
    </submittedName>
</protein>
<dbReference type="PANTHER" id="PTHR46267:SF15">
    <property type="entry name" value="WINGED HELIX-TURN-HELIX TRANSCRIPTION REPRESSOR DNA-BINDING PROTEIN-RELATED"/>
    <property type="match status" value="1"/>
</dbReference>
<name>A0A565AKJ3_9BRAS</name>
<dbReference type="GO" id="GO:0005634">
    <property type="term" value="C:nucleus"/>
    <property type="evidence" value="ECO:0007669"/>
    <property type="project" value="UniProtKB-SubCell"/>
</dbReference>
<dbReference type="CDD" id="cd11660">
    <property type="entry name" value="SANT_TRF"/>
    <property type="match status" value="1"/>
</dbReference>
<dbReference type="AlphaFoldDB" id="A0A565AKJ3"/>
<dbReference type="SMART" id="SM00717">
    <property type="entry name" value="SANT"/>
    <property type="match status" value="1"/>
</dbReference>
<dbReference type="PROSITE" id="PS50090">
    <property type="entry name" value="MYB_LIKE"/>
    <property type="match status" value="1"/>
</dbReference>
<dbReference type="OrthoDB" id="608866at2759"/>
<dbReference type="GO" id="GO:0003691">
    <property type="term" value="F:double-stranded telomeric DNA binding"/>
    <property type="evidence" value="ECO:0007669"/>
    <property type="project" value="InterPro"/>
</dbReference>
<keyword evidence="3" id="KW-0158">Chromosome</keyword>
<evidence type="ECO:0000256" key="5">
    <source>
        <dbReference type="ARBA" id="ARBA00023242"/>
    </source>
</evidence>
<keyword evidence="5" id="KW-0539">Nucleus</keyword>
<evidence type="ECO:0000256" key="3">
    <source>
        <dbReference type="ARBA" id="ARBA00022454"/>
    </source>
</evidence>
<dbReference type="Pfam" id="PF00249">
    <property type="entry name" value="Myb_DNA-binding"/>
    <property type="match status" value="1"/>
</dbReference>
<organism evidence="8 9">
    <name type="scientific">Arabis nemorensis</name>
    <dbReference type="NCBI Taxonomy" id="586526"/>
    <lineage>
        <taxon>Eukaryota</taxon>
        <taxon>Viridiplantae</taxon>
        <taxon>Streptophyta</taxon>
        <taxon>Embryophyta</taxon>
        <taxon>Tracheophyta</taxon>
        <taxon>Spermatophyta</taxon>
        <taxon>Magnoliopsida</taxon>
        <taxon>eudicotyledons</taxon>
        <taxon>Gunneridae</taxon>
        <taxon>Pentapetalae</taxon>
        <taxon>rosids</taxon>
        <taxon>malvids</taxon>
        <taxon>Brassicales</taxon>
        <taxon>Brassicaceae</taxon>
        <taxon>Arabideae</taxon>
        <taxon>Arabis</taxon>
    </lineage>
</organism>
<feature type="domain" description="HTH myb-type" evidence="7">
    <location>
        <begin position="1"/>
        <end position="61"/>
    </location>
</feature>